<reference evidence="2 3" key="2">
    <citation type="submission" date="2020-05" db="EMBL/GenBank/DDBJ databases">
        <title>Draft genome sequence of Desulfovibrio sp. strainFSS-1.</title>
        <authorList>
            <person name="Shimoshige H."/>
            <person name="Kobayashi H."/>
            <person name="Maekawa T."/>
        </authorList>
    </citation>
    <scope>NUCLEOTIDE SEQUENCE [LARGE SCALE GENOMIC DNA]</scope>
    <source>
        <strain evidence="2 3">SIID29052-01</strain>
    </source>
</reference>
<sequence>MRTHRYLVLIALLALLAAGACARRPSVDNKINPQFNVAVAPFSVAQNPWDLLAGYLPERVTPPKADAMDQLDTIMAKALPIGPDRNVFGAARVVPCVDSVKKPQEANRMATLKYWQDVGRCADVQYLVVPKVIHWKEREGSAVGSTSPAWVILDLYLVNVKTGGLINHFHYDYQQRALSDNLLDADKFLKRKGQWVTAAELAREAIEQGLKEFGL</sequence>
<evidence type="ECO:0008006" key="4">
    <source>
        <dbReference type="Google" id="ProtNLM"/>
    </source>
</evidence>
<dbReference type="AlphaFoldDB" id="A0A6V8LTJ6"/>
<dbReference type="EMBL" id="BLTE01000009">
    <property type="protein sequence ID" value="GFK94260.1"/>
    <property type="molecule type" value="Genomic_DNA"/>
</dbReference>
<keyword evidence="1" id="KW-0732">Signal</keyword>
<dbReference type="Proteomes" id="UP000494245">
    <property type="component" value="Unassembled WGS sequence"/>
</dbReference>
<name>A0A6V8LTJ6_9BACT</name>
<comment type="caution">
    <text evidence="2">The sequence shown here is derived from an EMBL/GenBank/DDBJ whole genome shotgun (WGS) entry which is preliminary data.</text>
</comment>
<feature type="signal peptide" evidence="1">
    <location>
        <begin position="1"/>
        <end position="22"/>
    </location>
</feature>
<keyword evidence="3" id="KW-1185">Reference proteome</keyword>
<accession>A0A6V8LTJ6</accession>
<dbReference type="PROSITE" id="PS51257">
    <property type="entry name" value="PROKAR_LIPOPROTEIN"/>
    <property type="match status" value="1"/>
</dbReference>
<dbReference type="RefSeq" id="WP_173084172.1">
    <property type="nucleotide sequence ID" value="NZ_BLTE01000009.1"/>
</dbReference>
<reference evidence="2 3" key="1">
    <citation type="submission" date="2020-04" db="EMBL/GenBank/DDBJ databases">
        <authorList>
            <consortium name="Desulfovibrio sp. FSS-1 genome sequencing consortium"/>
            <person name="Shimoshige H."/>
            <person name="Kobayashi H."/>
            <person name="Maekawa T."/>
        </authorList>
    </citation>
    <scope>NUCLEOTIDE SEQUENCE [LARGE SCALE GENOMIC DNA]</scope>
    <source>
        <strain evidence="2 3">SIID29052-01</strain>
    </source>
</reference>
<evidence type="ECO:0000313" key="2">
    <source>
        <dbReference type="EMBL" id="GFK94260.1"/>
    </source>
</evidence>
<evidence type="ECO:0000313" key="3">
    <source>
        <dbReference type="Proteomes" id="UP000494245"/>
    </source>
</evidence>
<protein>
    <recommendedName>
        <fullName evidence="4">Lipoprotein</fullName>
    </recommendedName>
</protein>
<evidence type="ECO:0000256" key="1">
    <source>
        <dbReference type="SAM" id="SignalP"/>
    </source>
</evidence>
<proteinExistence type="predicted"/>
<gene>
    <name evidence="2" type="ORF">NNJEOMEG_02102</name>
</gene>
<feature type="chain" id="PRO_5028877231" description="Lipoprotein" evidence="1">
    <location>
        <begin position="23"/>
        <end position="215"/>
    </location>
</feature>
<organism evidence="2 3">
    <name type="scientific">Fundidesulfovibrio magnetotacticus</name>
    <dbReference type="NCBI Taxonomy" id="2730080"/>
    <lineage>
        <taxon>Bacteria</taxon>
        <taxon>Pseudomonadati</taxon>
        <taxon>Thermodesulfobacteriota</taxon>
        <taxon>Desulfovibrionia</taxon>
        <taxon>Desulfovibrionales</taxon>
        <taxon>Desulfovibrionaceae</taxon>
        <taxon>Fundidesulfovibrio</taxon>
    </lineage>
</organism>